<feature type="domain" description="Helicase-associated" evidence="1">
    <location>
        <begin position="257"/>
        <end position="326"/>
    </location>
</feature>
<dbReference type="InterPro" id="IPR005114">
    <property type="entry name" value="Helicase_assoc"/>
</dbReference>
<dbReference type="OrthoDB" id="70932at2759"/>
<protein>
    <recommendedName>
        <fullName evidence="1">Helicase-associated domain-containing protein</fullName>
    </recommendedName>
</protein>
<dbReference type="STRING" id="1202772.A0A1V9YLT4"/>
<organism evidence="2 3">
    <name type="scientific">Achlya hypogyna</name>
    <name type="common">Oomycete</name>
    <name type="synonym">Protoachlya hypogyna</name>
    <dbReference type="NCBI Taxonomy" id="1202772"/>
    <lineage>
        <taxon>Eukaryota</taxon>
        <taxon>Sar</taxon>
        <taxon>Stramenopiles</taxon>
        <taxon>Oomycota</taxon>
        <taxon>Saprolegniomycetes</taxon>
        <taxon>Saprolegniales</taxon>
        <taxon>Achlyaceae</taxon>
        <taxon>Achlya</taxon>
    </lineage>
</organism>
<accession>A0A1V9YLT4</accession>
<evidence type="ECO:0000313" key="3">
    <source>
        <dbReference type="Proteomes" id="UP000243579"/>
    </source>
</evidence>
<dbReference type="AlphaFoldDB" id="A0A1V9YLT4"/>
<name>A0A1V9YLT4_ACHHY</name>
<proteinExistence type="predicted"/>
<feature type="domain" description="Helicase-associated" evidence="1">
    <location>
        <begin position="332"/>
        <end position="404"/>
    </location>
</feature>
<sequence>MLRRAACRGWQRSFSSAPKLSLERQRSFVDVVRVFRELQAPTSDFTRLPANFVVPDAEPWPVAARGTTVVPFFMRAAYEAGTLAPEVVHELANLNFVWRQRDHLWQRNLAAFDQYRAINGHLDVPIDFTVAAEDEAWPKDLRGLPLGMVVHSLRQQALKDKLPQAKRAVLEEMGFAWRAQESLWERKLLALTTYNKVYGNLKVPRQFVVPVHDGWPRQVWHLRLGDIVAALRHHHARLPPAKKRALDALGFVWDYLEAEWARKLLALRTFKTLYGHTDVPHSFVVPEDDLEWPQEVWELELGCAVANLRTDDLSDDRKAALDDLGFAWRYRESEWLRKELALKRYRELFGDLDVPRNFLVPRDDKAWPERLWWMPLGQIVRQIRRSRRSGMLPDRVAALDAIGFEWTRRRRASKQL</sequence>
<dbReference type="Pfam" id="PF03457">
    <property type="entry name" value="HA"/>
    <property type="match status" value="4"/>
</dbReference>
<dbReference type="EMBL" id="JNBR01001490">
    <property type="protein sequence ID" value="OQR86676.1"/>
    <property type="molecule type" value="Genomic_DNA"/>
</dbReference>
<feature type="domain" description="Helicase-associated" evidence="1">
    <location>
        <begin position="102"/>
        <end position="175"/>
    </location>
</feature>
<keyword evidence="3" id="KW-1185">Reference proteome</keyword>
<evidence type="ECO:0000259" key="1">
    <source>
        <dbReference type="Pfam" id="PF03457"/>
    </source>
</evidence>
<reference evidence="2 3" key="1">
    <citation type="journal article" date="2014" name="Genome Biol. Evol.">
        <title>The secreted proteins of Achlya hypogyna and Thraustotheca clavata identify the ancestral oomycete secretome and reveal gene acquisitions by horizontal gene transfer.</title>
        <authorList>
            <person name="Misner I."/>
            <person name="Blouin N."/>
            <person name="Leonard G."/>
            <person name="Richards T.A."/>
            <person name="Lane C.E."/>
        </authorList>
    </citation>
    <scope>NUCLEOTIDE SEQUENCE [LARGE SCALE GENOMIC DNA]</scope>
    <source>
        <strain evidence="2 3">ATCC 48635</strain>
    </source>
</reference>
<dbReference type="PANTHER" id="PTHR37066:SF1">
    <property type="entry name" value="LNS2_PITP DOMAIN-CONTAINING PROTEIN"/>
    <property type="match status" value="1"/>
</dbReference>
<evidence type="ECO:0000313" key="2">
    <source>
        <dbReference type="EMBL" id="OQR86676.1"/>
    </source>
</evidence>
<gene>
    <name evidence="2" type="ORF">ACHHYP_10271</name>
</gene>
<dbReference type="Proteomes" id="UP000243579">
    <property type="component" value="Unassembled WGS sequence"/>
</dbReference>
<feature type="domain" description="Helicase-associated" evidence="1">
    <location>
        <begin position="181"/>
        <end position="251"/>
    </location>
</feature>
<dbReference type="PANTHER" id="PTHR37066">
    <property type="entry name" value="HELICASE-ASSOCIATED"/>
    <property type="match status" value="1"/>
</dbReference>
<comment type="caution">
    <text evidence="2">The sequence shown here is derived from an EMBL/GenBank/DDBJ whole genome shotgun (WGS) entry which is preliminary data.</text>
</comment>